<dbReference type="SUPFAM" id="SSF52540">
    <property type="entry name" value="P-loop containing nucleoside triphosphate hydrolases"/>
    <property type="match status" value="1"/>
</dbReference>
<dbReference type="RefSeq" id="WP_146587245.1">
    <property type="nucleotide sequence ID" value="NZ_SJPO01000005.1"/>
</dbReference>
<evidence type="ECO:0000313" key="8">
    <source>
        <dbReference type="Proteomes" id="UP000318478"/>
    </source>
</evidence>
<dbReference type="Proteomes" id="UP000318478">
    <property type="component" value="Unassembled WGS sequence"/>
</dbReference>
<proteinExistence type="inferred from homology"/>
<dbReference type="InterPro" id="IPR012340">
    <property type="entry name" value="NA-bd_OB-fold"/>
</dbReference>
<dbReference type="InterPro" id="IPR027417">
    <property type="entry name" value="P-loop_NTPase"/>
</dbReference>
<dbReference type="GO" id="GO:0046872">
    <property type="term" value="F:metal ion binding"/>
    <property type="evidence" value="ECO:0007669"/>
    <property type="project" value="UniProtKB-KW"/>
</dbReference>
<dbReference type="InterPro" id="IPR030378">
    <property type="entry name" value="G_CP_dom"/>
</dbReference>
<sequence length="378" mass="41572">MAKKKKGKLRANFRKNHQSRARNNDLTRRLSGDAESADDDVSRERVSGKGGLTRKKTIAGGEIVEDASGTIVLPEVDRDACVEGRVLRVQGLVSTVLTEEGRTRACATRQLLKQLSTELRHVVAAGDNVWVRPEGEGEGIIERVEPRHGVLSRTSRGRRHLIVVNVDQVLIVVSAAQPRLKPNLIDRYLVTCEQARLSPIICITKTDLVDRADLMPITGVYDQMGYDVRLVSVVDGQGVEELRASLAGKETVLTGQSGVGKSTLLNLLDPGLALRVQTVSAESEKGRHTTTTAELYPTADGGYVVDTPGIRQLQLWDVIAEEVAGLFRDIRPFVSHCRYGDCTHTHEEFCAVKDAVADGWIDTRRYESYVQIQAGDEI</sequence>
<dbReference type="HAMAP" id="MF_01820">
    <property type="entry name" value="GTPase_RsgA"/>
    <property type="match status" value="1"/>
</dbReference>
<gene>
    <name evidence="7" type="primary">rsgA_1</name>
    <name evidence="3" type="synonym">rsgA</name>
    <name evidence="7" type="ORF">Pla123a_24430</name>
</gene>
<evidence type="ECO:0000313" key="7">
    <source>
        <dbReference type="EMBL" id="TWT77016.1"/>
    </source>
</evidence>
<accession>A0A5C5YQ41</accession>
<dbReference type="InterPro" id="IPR010914">
    <property type="entry name" value="RsgA_GTPase_dom"/>
</dbReference>
<feature type="binding site" evidence="3">
    <location>
        <position position="337"/>
    </location>
    <ligand>
        <name>Zn(2+)</name>
        <dbReference type="ChEBI" id="CHEBI:29105"/>
    </ligand>
</feature>
<keyword evidence="3" id="KW-0963">Cytoplasm</keyword>
<dbReference type="GO" id="GO:0005525">
    <property type="term" value="F:GTP binding"/>
    <property type="evidence" value="ECO:0007669"/>
    <property type="project" value="UniProtKB-UniRule"/>
</dbReference>
<organism evidence="7 8">
    <name type="scientific">Posidoniimonas polymericola</name>
    <dbReference type="NCBI Taxonomy" id="2528002"/>
    <lineage>
        <taxon>Bacteria</taxon>
        <taxon>Pseudomonadati</taxon>
        <taxon>Planctomycetota</taxon>
        <taxon>Planctomycetia</taxon>
        <taxon>Pirellulales</taxon>
        <taxon>Lacipirellulaceae</taxon>
        <taxon>Posidoniimonas</taxon>
    </lineage>
</organism>
<dbReference type="PROSITE" id="PS50936">
    <property type="entry name" value="ENGC_GTPASE"/>
    <property type="match status" value="1"/>
</dbReference>
<dbReference type="PANTHER" id="PTHR32120:SF11">
    <property type="entry name" value="SMALL RIBOSOMAL SUBUNIT BIOGENESIS GTPASE RSGA 1, MITOCHONDRIAL-RELATED"/>
    <property type="match status" value="1"/>
</dbReference>
<keyword evidence="3" id="KW-0694">RNA-binding</keyword>
<dbReference type="Gene3D" id="1.10.40.50">
    <property type="entry name" value="Probable gtpase engc, domain 3"/>
    <property type="match status" value="1"/>
</dbReference>
<dbReference type="InterPro" id="IPR004881">
    <property type="entry name" value="Ribosome_biogen_GTPase_RsgA"/>
</dbReference>
<evidence type="ECO:0000256" key="3">
    <source>
        <dbReference type="HAMAP-Rule" id="MF_01820"/>
    </source>
</evidence>
<feature type="domain" description="EngC GTPase" evidence="5">
    <location>
        <begin position="164"/>
        <end position="311"/>
    </location>
</feature>
<keyword evidence="8" id="KW-1185">Reference proteome</keyword>
<evidence type="ECO:0000259" key="6">
    <source>
        <dbReference type="PROSITE" id="PS51721"/>
    </source>
</evidence>
<feature type="compositionally biased region" description="Basic and acidic residues" evidence="4">
    <location>
        <begin position="22"/>
        <end position="32"/>
    </location>
</feature>
<evidence type="ECO:0000259" key="5">
    <source>
        <dbReference type="PROSITE" id="PS50936"/>
    </source>
</evidence>
<evidence type="ECO:0000256" key="4">
    <source>
        <dbReference type="SAM" id="MobiDB-lite"/>
    </source>
</evidence>
<evidence type="ECO:0000256" key="2">
    <source>
        <dbReference type="ARBA" id="ARBA00023134"/>
    </source>
</evidence>
<dbReference type="Pfam" id="PF03193">
    <property type="entry name" value="RsgA_GTPase"/>
    <property type="match status" value="1"/>
</dbReference>
<dbReference type="GO" id="GO:0042274">
    <property type="term" value="P:ribosomal small subunit biogenesis"/>
    <property type="evidence" value="ECO:0007669"/>
    <property type="project" value="UniProtKB-UniRule"/>
</dbReference>
<comment type="similarity">
    <text evidence="3">Belongs to the TRAFAC class YlqF/YawG GTPase family. RsgA subfamily.</text>
</comment>
<keyword evidence="3" id="KW-0862">Zinc</keyword>
<dbReference type="NCBIfam" id="TIGR00157">
    <property type="entry name" value="ribosome small subunit-dependent GTPase A"/>
    <property type="match status" value="1"/>
</dbReference>
<dbReference type="CDD" id="cd01854">
    <property type="entry name" value="YjeQ_EngC"/>
    <property type="match status" value="1"/>
</dbReference>
<keyword evidence="3" id="KW-0479">Metal-binding</keyword>
<feature type="binding site" evidence="3">
    <location>
        <begin position="204"/>
        <end position="207"/>
    </location>
    <ligand>
        <name>GTP</name>
        <dbReference type="ChEBI" id="CHEBI:37565"/>
    </ligand>
</feature>
<feature type="compositionally biased region" description="Basic residues" evidence="4">
    <location>
        <begin position="1"/>
        <end position="20"/>
    </location>
</feature>
<comment type="caution">
    <text evidence="7">The sequence shown here is derived from an EMBL/GenBank/DDBJ whole genome shotgun (WGS) entry which is preliminary data.</text>
</comment>
<dbReference type="GO" id="GO:0005737">
    <property type="term" value="C:cytoplasm"/>
    <property type="evidence" value="ECO:0007669"/>
    <property type="project" value="UniProtKB-SubCell"/>
</dbReference>
<feature type="binding site" evidence="3">
    <location>
        <position position="344"/>
    </location>
    <ligand>
        <name>Zn(2+)</name>
        <dbReference type="ChEBI" id="CHEBI:29105"/>
    </ligand>
</feature>
<keyword evidence="3" id="KW-0690">Ribosome biogenesis</keyword>
<keyword evidence="1 3" id="KW-0547">Nucleotide-binding</keyword>
<dbReference type="GO" id="GO:0003924">
    <property type="term" value="F:GTPase activity"/>
    <property type="evidence" value="ECO:0007669"/>
    <property type="project" value="UniProtKB-UniRule"/>
</dbReference>
<name>A0A5C5YQ41_9BACT</name>
<comment type="cofactor">
    <cofactor evidence="3">
        <name>Zn(2+)</name>
        <dbReference type="ChEBI" id="CHEBI:29105"/>
    </cofactor>
    <text evidence="3">Binds 1 zinc ion per subunit.</text>
</comment>
<feature type="domain" description="CP-type G" evidence="6">
    <location>
        <begin position="154"/>
        <end position="313"/>
    </location>
</feature>
<comment type="function">
    <text evidence="3">One of several proteins that assist in the late maturation steps of the functional core of the 30S ribosomal subunit. Helps release RbfA from mature subunits. May play a role in the assembly of ribosomal proteins into the subunit. Circularly permuted GTPase that catalyzes slow GTP hydrolysis, GTPase activity is stimulated by the 30S ribosomal subunit.</text>
</comment>
<keyword evidence="2 3" id="KW-0342">GTP-binding</keyword>
<dbReference type="EC" id="3.6.1.-" evidence="3"/>
<dbReference type="Gene3D" id="3.40.50.300">
    <property type="entry name" value="P-loop containing nucleotide triphosphate hydrolases"/>
    <property type="match status" value="1"/>
</dbReference>
<keyword evidence="3 7" id="KW-0378">Hydrolase</keyword>
<feature type="binding site" evidence="3">
    <location>
        <position position="350"/>
    </location>
    <ligand>
        <name>Zn(2+)</name>
        <dbReference type="ChEBI" id="CHEBI:29105"/>
    </ligand>
</feature>
<comment type="subcellular location">
    <subcellularLocation>
        <location evidence="3">Cytoplasm</location>
    </subcellularLocation>
</comment>
<dbReference type="EMBL" id="SJPO01000005">
    <property type="protein sequence ID" value="TWT77016.1"/>
    <property type="molecule type" value="Genomic_DNA"/>
</dbReference>
<dbReference type="Gene3D" id="2.40.50.140">
    <property type="entry name" value="Nucleic acid-binding proteins"/>
    <property type="match status" value="1"/>
</dbReference>
<dbReference type="GO" id="GO:0019843">
    <property type="term" value="F:rRNA binding"/>
    <property type="evidence" value="ECO:0007669"/>
    <property type="project" value="UniProtKB-KW"/>
</dbReference>
<dbReference type="OrthoDB" id="9809485at2"/>
<reference evidence="7 8" key="1">
    <citation type="submission" date="2019-02" db="EMBL/GenBank/DDBJ databases">
        <title>Deep-cultivation of Planctomycetes and their phenomic and genomic characterization uncovers novel biology.</title>
        <authorList>
            <person name="Wiegand S."/>
            <person name="Jogler M."/>
            <person name="Boedeker C."/>
            <person name="Pinto D."/>
            <person name="Vollmers J."/>
            <person name="Rivas-Marin E."/>
            <person name="Kohn T."/>
            <person name="Peeters S.H."/>
            <person name="Heuer A."/>
            <person name="Rast P."/>
            <person name="Oberbeckmann S."/>
            <person name="Bunk B."/>
            <person name="Jeske O."/>
            <person name="Meyerdierks A."/>
            <person name="Storesund J.E."/>
            <person name="Kallscheuer N."/>
            <person name="Luecker S."/>
            <person name="Lage O.M."/>
            <person name="Pohl T."/>
            <person name="Merkel B.J."/>
            <person name="Hornburger P."/>
            <person name="Mueller R.-W."/>
            <person name="Bruemmer F."/>
            <person name="Labrenz M."/>
            <person name="Spormann A.M."/>
            <person name="Op Den Camp H."/>
            <person name="Overmann J."/>
            <person name="Amann R."/>
            <person name="Jetten M.S.M."/>
            <person name="Mascher T."/>
            <person name="Medema M.H."/>
            <person name="Devos D.P."/>
            <person name="Kaster A.-K."/>
            <person name="Ovreas L."/>
            <person name="Rohde M."/>
            <person name="Galperin M.Y."/>
            <person name="Jogler C."/>
        </authorList>
    </citation>
    <scope>NUCLEOTIDE SEQUENCE [LARGE SCALE GENOMIC DNA]</scope>
    <source>
        <strain evidence="7 8">Pla123a</strain>
    </source>
</reference>
<feature type="binding site" evidence="3">
    <location>
        <begin position="255"/>
        <end position="263"/>
    </location>
    <ligand>
        <name>GTP</name>
        <dbReference type="ChEBI" id="CHEBI:37565"/>
    </ligand>
</feature>
<dbReference type="PROSITE" id="PS51721">
    <property type="entry name" value="G_CP"/>
    <property type="match status" value="1"/>
</dbReference>
<protein>
    <recommendedName>
        <fullName evidence="3">Small ribosomal subunit biogenesis GTPase RsgA</fullName>
        <ecNumber evidence="3">3.6.1.-</ecNumber>
    </recommendedName>
</protein>
<dbReference type="AlphaFoldDB" id="A0A5C5YQ41"/>
<feature type="region of interest" description="Disordered" evidence="4">
    <location>
        <begin position="1"/>
        <end position="53"/>
    </location>
</feature>
<keyword evidence="3" id="KW-0699">rRNA-binding</keyword>
<dbReference type="PANTHER" id="PTHR32120">
    <property type="entry name" value="SMALL RIBOSOMAL SUBUNIT BIOGENESIS GTPASE RSGA"/>
    <property type="match status" value="1"/>
</dbReference>
<comment type="subunit">
    <text evidence="3">Monomer. Associates with 30S ribosomal subunit, binds 16S rRNA.</text>
</comment>
<feature type="binding site" evidence="3">
    <location>
        <position position="342"/>
    </location>
    <ligand>
        <name>Zn(2+)</name>
        <dbReference type="ChEBI" id="CHEBI:29105"/>
    </ligand>
</feature>
<evidence type="ECO:0000256" key="1">
    <source>
        <dbReference type="ARBA" id="ARBA00022741"/>
    </source>
</evidence>